<dbReference type="Gene3D" id="3.20.80.10">
    <property type="entry name" value="Regulatory factor, effector binding domain"/>
    <property type="match status" value="1"/>
</dbReference>
<sequence>MEQTVQIETGKSIRFENVASYRARMKQSEIDHRLGQFVAVLKGSGAKRNGPMISATFAIDHDSEEQVLDMEFMFPVDRPLDLPEPYGFKQVFQLVNAVHTRYAGDPEGLDRVFTELVGYIHRNKMIQVSTGYTLSIQPPVGAEPCFDVYIVVNESIL</sequence>
<dbReference type="OrthoDB" id="2606326at2"/>
<dbReference type="AlphaFoldDB" id="A0A7X2Z312"/>
<dbReference type="RefSeq" id="WP_155612065.1">
    <property type="nucleotide sequence ID" value="NZ_WNZW01000007.1"/>
</dbReference>
<protein>
    <recommendedName>
        <fullName evidence="3">AraC family transcriptional regulator</fullName>
    </recommendedName>
</protein>
<reference evidence="1 2" key="1">
    <citation type="submission" date="2019-11" db="EMBL/GenBank/DDBJ databases">
        <title>Draft genome sequences of five Paenibacillus species of dairy origin.</title>
        <authorList>
            <person name="Olajide A.M."/>
            <person name="Chen S."/>
            <person name="Lapointe G."/>
        </authorList>
    </citation>
    <scope>NUCLEOTIDE SEQUENCE [LARGE SCALE GENOMIC DNA]</scope>
    <source>
        <strain evidence="1 2">12CR55</strain>
    </source>
</reference>
<name>A0A7X2Z312_9BACL</name>
<evidence type="ECO:0000313" key="2">
    <source>
        <dbReference type="Proteomes" id="UP000447876"/>
    </source>
</evidence>
<dbReference type="EMBL" id="WNZW01000007">
    <property type="protein sequence ID" value="MUG46682.1"/>
    <property type="molecule type" value="Genomic_DNA"/>
</dbReference>
<gene>
    <name evidence="1" type="ORF">GNP95_16970</name>
</gene>
<comment type="caution">
    <text evidence="1">The sequence shown here is derived from an EMBL/GenBank/DDBJ whole genome shotgun (WGS) entry which is preliminary data.</text>
</comment>
<organism evidence="1 2">
    <name type="scientific">Paenibacillus woosongensis</name>
    <dbReference type="NCBI Taxonomy" id="307580"/>
    <lineage>
        <taxon>Bacteria</taxon>
        <taxon>Bacillati</taxon>
        <taxon>Bacillota</taxon>
        <taxon>Bacilli</taxon>
        <taxon>Bacillales</taxon>
        <taxon>Paenibacillaceae</taxon>
        <taxon>Paenibacillus</taxon>
    </lineage>
</organism>
<accession>A0A7X2Z312</accession>
<proteinExistence type="predicted"/>
<dbReference type="InterPro" id="IPR011256">
    <property type="entry name" value="Reg_factor_effector_dom_sf"/>
</dbReference>
<evidence type="ECO:0000313" key="1">
    <source>
        <dbReference type="EMBL" id="MUG46682.1"/>
    </source>
</evidence>
<evidence type="ECO:0008006" key="3">
    <source>
        <dbReference type="Google" id="ProtNLM"/>
    </source>
</evidence>
<dbReference type="Proteomes" id="UP000447876">
    <property type="component" value="Unassembled WGS sequence"/>
</dbReference>